<protein>
    <submittedName>
        <fullName evidence="1">Uncharacterized protein</fullName>
    </submittedName>
</protein>
<reference evidence="1 2" key="1">
    <citation type="submission" date="2019-08" db="EMBL/GenBank/DDBJ databases">
        <title>Genome sequence of Gelidibacter salicanalis IC162T.</title>
        <authorList>
            <person name="Bowman J.P."/>
        </authorList>
    </citation>
    <scope>NUCLEOTIDE SEQUENCE [LARGE SCALE GENOMIC DNA]</scope>
    <source>
        <strain evidence="1 2">IC162</strain>
    </source>
</reference>
<sequence>MSRRKHNAKSFLNNSTKAQDKKIYIDFVRKTVLTKLNVSYSELKRTHSQDRIFFLALQHVTATKKAICTAFDLEVERQCRNKRDFEKSGQLVQTLKRHKCKFTGEPAHYLTTDKSKFNEILCNFKR</sequence>
<keyword evidence="2" id="KW-1185">Reference proteome</keyword>
<dbReference type="EMBL" id="VORX01000001">
    <property type="protein sequence ID" value="TXE10501.1"/>
    <property type="molecule type" value="Genomic_DNA"/>
</dbReference>
<organism evidence="1 2">
    <name type="scientific">Gelidibacter salicanalis</name>
    <dbReference type="NCBI Taxonomy" id="291193"/>
    <lineage>
        <taxon>Bacteria</taxon>
        <taxon>Pseudomonadati</taxon>
        <taxon>Bacteroidota</taxon>
        <taxon>Flavobacteriia</taxon>
        <taxon>Flavobacteriales</taxon>
        <taxon>Flavobacteriaceae</taxon>
        <taxon>Gelidibacter</taxon>
    </lineage>
</organism>
<dbReference type="Proteomes" id="UP000321734">
    <property type="component" value="Unassembled WGS sequence"/>
</dbReference>
<dbReference type="OrthoDB" id="982995at2"/>
<evidence type="ECO:0000313" key="2">
    <source>
        <dbReference type="Proteomes" id="UP000321734"/>
    </source>
</evidence>
<accession>A0A5C7AQ40</accession>
<dbReference type="RefSeq" id="WP_146888628.1">
    <property type="nucleotide sequence ID" value="NZ_VORX01000001.1"/>
</dbReference>
<name>A0A5C7AQ40_9FLAO</name>
<dbReference type="AlphaFoldDB" id="A0A5C7AQ40"/>
<proteinExistence type="predicted"/>
<gene>
    <name evidence="1" type="ORF">ES711_00915</name>
</gene>
<evidence type="ECO:0000313" key="1">
    <source>
        <dbReference type="EMBL" id="TXE10501.1"/>
    </source>
</evidence>
<comment type="caution">
    <text evidence="1">The sequence shown here is derived from an EMBL/GenBank/DDBJ whole genome shotgun (WGS) entry which is preliminary data.</text>
</comment>